<dbReference type="InterPro" id="IPR043502">
    <property type="entry name" value="DNA/RNA_pol_sf"/>
</dbReference>
<dbReference type="OrthoDB" id="10014409at2759"/>
<evidence type="ECO:0000313" key="3">
    <source>
        <dbReference type="Proteomes" id="UP000596742"/>
    </source>
</evidence>
<dbReference type="PROSITE" id="PS50878">
    <property type="entry name" value="RT_POL"/>
    <property type="match status" value="1"/>
</dbReference>
<proteinExistence type="predicted"/>
<accession>A0A8B6FK53</accession>
<sequence length="468" mass="52488">MEIQNGIKHLHTGKATDEFEICSEQLKASGDILLPSITTTFNSILSFGSFPEILKSGILTPILKKLKDPSILDNYRGITVTPVFTKLFECVLLPKIEKHFDNKQSPLQFGFTKGVSMILAALIVSEAKCESKLTPLIPLCLITVDSMKAFDVVSHVIVLDKLYEIGVHPKIWTIVRDLYDGMTSKVRWAGAISPKFNILQGVRQGGILSPLLYKIYNNNLLMELQETRLGFRMGNVYLGCPTCADDIALLSSNPNELQCMLSTLHRHAVQDRVSIHPKKTKAVVFSKSNSIKSTLSWKLGDSDISPSNQTVHLGILRSELKENNLNLEDRISLARRTMYALISTGLHGSNGINPIVAYKIYQSYILPKLLFGLEVLPLNKSQIDILRKFHISNLRRFQSLPTRTATEIVYLLLGALPVEAELHKRHLSLLYNIISCNNSTLKNLMMRQLAVNGENQESFFFWSNTGYS</sequence>
<dbReference type="InterPro" id="IPR000477">
    <property type="entry name" value="RT_dom"/>
</dbReference>
<dbReference type="EMBL" id="UYJE01006889">
    <property type="protein sequence ID" value="VDI49940.1"/>
    <property type="molecule type" value="Genomic_DNA"/>
</dbReference>
<dbReference type="CDD" id="cd01650">
    <property type="entry name" value="RT_nLTR_like"/>
    <property type="match status" value="1"/>
</dbReference>
<dbReference type="Pfam" id="PF00078">
    <property type="entry name" value="RVT_1"/>
    <property type="match status" value="1"/>
</dbReference>
<protein>
    <recommendedName>
        <fullName evidence="1">Reverse transcriptase domain-containing protein</fullName>
    </recommendedName>
</protein>
<name>A0A8B6FK53_MYTGA</name>
<gene>
    <name evidence="2" type="ORF">MGAL_10B024034</name>
</gene>
<evidence type="ECO:0000259" key="1">
    <source>
        <dbReference type="PROSITE" id="PS50878"/>
    </source>
</evidence>
<feature type="domain" description="Reverse transcriptase" evidence="1">
    <location>
        <begin position="43"/>
        <end position="302"/>
    </location>
</feature>
<dbReference type="AlphaFoldDB" id="A0A8B6FK53"/>
<keyword evidence="3" id="KW-1185">Reference proteome</keyword>
<dbReference type="PANTHER" id="PTHR19446">
    <property type="entry name" value="REVERSE TRANSCRIPTASES"/>
    <property type="match status" value="1"/>
</dbReference>
<dbReference type="SUPFAM" id="SSF56672">
    <property type="entry name" value="DNA/RNA polymerases"/>
    <property type="match status" value="1"/>
</dbReference>
<organism evidence="2 3">
    <name type="scientific">Mytilus galloprovincialis</name>
    <name type="common">Mediterranean mussel</name>
    <dbReference type="NCBI Taxonomy" id="29158"/>
    <lineage>
        <taxon>Eukaryota</taxon>
        <taxon>Metazoa</taxon>
        <taxon>Spiralia</taxon>
        <taxon>Lophotrochozoa</taxon>
        <taxon>Mollusca</taxon>
        <taxon>Bivalvia</taxon>
        <taxon>Autobranchia</taxon>
        <taxon>Pteriomorphia</taxon>
        <taxon>Mytilida</taxon>
        <taxon>Mytiloidea</taxon>
        <taxon>Mytilidae</taxon>
        <taxon>Mytilinae</taxon>
        <taxon>Mytilus</taxon>
    </lineage>
</organism>
<reference evidence="2" key="1">
    <citation type="submission" date="2018-11" db="EMBL/GenBank/DDBJ databases">
        <authorList>
            <person name="Alioto T."/>
            <person name="Alioto T."/>
        </authorList>
    </citation>
    <scope>NUCLEOTIDE SEQUENCE</scope>
</reference>
<dbReference type="Proteomes" id="UP000596742">
    <property type="component" value="Unassembled WGS sequence"/>
</dbReference>
<comment type="caution">
    <text evidence="2">The sequence shown here is derived from an EMBL/GenBank/DDBJ whole genome shotgun (WGS) entry which is preliminary data.</text>
</comment>
<evidence type="ECO:0000313" key="2">
    <source>
        <dbReference type="EMBL" id="VDI49940.1"/>
    </source>
</evidence>